<name>A0ABV0U8C5_9TELE</name>
<dbReference type="Proteomes" id="UP001482620">
    <property type="component" value="Unassembled WGS sequence"/>
</dbReference>
<comment type="caution">
    <text evidence="1">The sequence shown here is derived from an EMBL/GenBank/DDBJ whole genome shotgun (WGS) entry which is preliminary data.</text>
</comment>
<keyword evidence="2" id="KW-1185">Reference proteome</keyword>
<protein>
    <submittedName>
        <fullName evidence="1">Uncharacterized protein</fullName>
    </submittedName>
</protein>
<sequence>MPESPSPFMTSLLCPDPRFKPLPRILLPDSVLPALILFLSPDHRLLLSHWVCKPDSQCDVALLPPDDHTEEPKLSFLIILGILKRQAKDAMQDKLQLQRWNKYW</sequence>
<organism evidence="1 2">
    <name type="scientific">Ilyodon furcidens</name>
    <name type="common">goldbreast splitfin</name>
    <dbReference type="NCBI Taxonomy" id="33524"/>
    <lineage>
        <taxon>Eukaryota</taxon>
        <taxon>Metazoa</taxon>
        <taxon>Chordata</taxon>
        <taxon>Craniata</taxon>
        <taxon>Vertebrata</taxon>
        <taxon>Euteleostomi</taxon>
        <taxon>Actinopterygii</taxon>
        <taxon>Neopterygii</taxon>
        <taxon>Teleostei</taxon>
        <taxon>Neoteleostei</taxon>
        <taxon>Acanthomorphata</taxon>
        <taxon>Ovalentaria</taxon>
        <taxon>Atherinomorphae</taxon>
        <taxon>Cyprinodontiformes</taxon>
        <taxon>Goodeidae</taxon>
        <taxon>Ilyodon</taxon>
    </lineage>
</organism>
<evidence type="ECO:0000313" key="2">
    <source>
        <dbReference type="Proteomes" id="UP001482620"/>
    </source>
</evidence>
<reference evidence="1 2" key="1">
    <citation type="submission" date="2021-06" db="EMBL/GenBank/DDBJ databases">
        <authorList>
            <person name="Palmer J.M."/>
        </authorList>
    </citation>
    <scope>NUCLEOTIDE SEQUENCE [LARGE SCALE GENOMIC DNA]</scope>
    <source>
        <strain evidence="2">if_2019</strain>
        <tissue evidence="1">Muscle</tissue>
    </source>
</reference>
<evidence type="ECO:0000313" key="1">
    <source>
        <dbReference type="EMBL" id="MEQ2240373.1"/>
    </source>
</evidence>
<proteinExistence type="predicted"/>
<dbReference type="EMBL" id="JAHRIQ010059117">
    <property type="protein sequence ID" value="MEQ2240373.1"/>
    <property type="molecule type" value="Genomic_DNA"/>
</dbReference>
<gene>
    <name evidence="1" type="ORF">ILYODFUR_014223</name>
</gene>
<accession>A0ABV0U8C5</accession>